<dbReference type="PANTHER" id="PTHR16528:SF2">
    <property type="entry name" value="GOLGI-ASSOCIATED PDZ AND COILED-COIL MOTIF-CONTAINING PROTEIN"/>
    <property type="match status" value="1"/>
</dbReference>
<dbReference type="PANTHER" id="PTHR16528">
    <property type="entry name" value="GOLGI-ASSOCIATED PDZ AND COILED-COIL MOTIF-CONTAINING"/>
    <property type="match status" value="1"/>
</dbReference>
<evidence type="ECO:0000313" key="2">
    <source>
        <dbReference type="Proteomes" id="UP001372834"/>
    </source>
</evidence>
<comment type="caution">
    <text evidence="1">The sequence shown here is derived from an EMBL/GenBank/DDBJ whole genome shotgun (WGS) entry which is preliminary data.</text>
</comment>
<dbReference type="GO" id="GO:2000009">
    <property type="term" value="P:negative regulation of protein localization to cell surface"/>
    <property type="evidence" value="ECO:0007669"/>
    <property type="project" value="TreeGrafter"/>
</dbReference>
<reference evidence="1 2" key="1">
    <citation type="submission" date="2023-10" db="EMBL/GenBank/DDBJ databases">
        <title>Genomes of two closely related lineages of the louse Polyplax serrata with different host specificities.</title>
        <authorList>
            <person name="Martinu J."/>
            <person name="Tarabai H."/>
            <person name="Stefka J."/>
            <person name="Hypsa V."/>
        </authorList>
    </citation>
    <scope>NUCLEOTIDE SEQUENCE [LARGE SCALE GENOMIC DNA]</scope>
    <source>
        <strain evidence="1">HR10_N</strain>
    </source>
</reference>
<dbReference type="GO" id="GO:0005794">
    <property type="term" value="C:Golgi apparatus"/>
    <property type="evidence" value="ECO:0007669"/>
    <property type="project" value="InterPro"/>
</dbReference>
<dbReference type="GO" id="GO:0044325">
    <property type="term" value="F:transmembrane transporter binding"/>
    <property type="evidence" value="ECO:0007669"/>
    <property type="project" value="TreeGrafter"/>
</dbReference>
<dbReference type="GO" id="GO:0030140">
    <property type="term" value="C:trans-Golgi network transport vesicle"/>
    <property type="evidence" value="ECO:0007669"/>
    <property type="project" value="TreeGrafter"/>
</dbReference>
<accession>A0AAN8S7S0</accession>
<dbReference type="GO" id="GO:0016020">
    <property type="term" value="C:membrane"/>
    <property type="evidence" value="ECO:0007669"/>
    <property type="project" value="TreeGrafter"/>
</dbReference>
<dbReference type="AlphaFoldDB" id="A0AAN8S7S0"/>
<gene>
    <name evidence="1" type="ORF">RUM43_011210</name>
</gene>
<dbReference type="Proteomes" id="UP001372834">
    <property type="component" value="Unassembled WGS sequence"/>
</dbReference>
<evidence type="ECO:0008006" key="3">
    <source>
        <dbReference type="Google" id="ProtNLM"/>
    </source>
</evidence>
<dbReference type="InterPro" id="IPR038879">
    <property type="entry name" value="GOPC"/>
</dbReference>
<evidence type="ECO:0000313" key="1">
    <source>
        <dbReference type="EMBL" id="KAK6620911.1"/>
    </source>
</evidence>
<name>A0AAN8S7S0_POLSC</name>
<proteinExistence type="predicted"/>
<protein>
    <recommendedName>
        <fullName evidence="3">Golgi-associated PDZ and coiled-coil motif-containing protein</fullName>
    </recommendedName>
</protein>
<dbReference type="EMBL" id="JAWJWE010000039">
    <property type="protein sequence ID" value="KAK6620911.1"/>
    <property type="molecule type" value="Genomic_DNA"/>
</dbReference>
<organism evidence="1 2">
    <name type="scientific">Polyplax serrata</name>
    <name type="common">Common mouse louse</name>
    <dbReference type="NCBI Taxonomy" id="468196"/>
    <lineage>
        <taxon>Eukaryota</taxon>
        <taxon>Metazoa</taxon>
        <taxon>Ecdysozoa</taxon>
        <taxon>Arthropoda</taxon>
        <taxon>Hexapoda</taxon>
        <taxon>Insecta</taxon>
        <taxon>Pterygota</taxon>
        <taxon>Neoptera</taxon>
        <taxon>Paraneoptera</taxon>
        <taxon>Psocodea</taxon>
        <taxon>Troctomorpha</taxon>
        <taxon>Phthiraptera</taxon>
        <taxon>Anoplura</taxon>
        <taxon>Polyplacidae</taxon>
        <taxon>Polyplax</taxon>
    </lineage>
</organism>
<sequence length="80" mass="9109">MAVTIVSFRWLEILEKEFDKNFVDLDLLIGDLDGEEPDFVHSARQKLAGLSSCFAQLTHKAQTIFQNSAKVEVNVFSYML</sequence>